<dbReference type="GO" id="GO:0005737">
    <property type="term" value="C:cytoplasm"/>
    <property type="evidence" value="ECO:0007669"/>
    <property type="project" value="UniProtKB-SubCell"/>
</dbReference>
<evidence type="ECO:0000313" key="7">
    <source>
        <dbReference type="EMBL" id="PMC82341.1"/>
    </source>
</evidence>
<dbReference type="InterPro" id="IPR004000">
    <property type="entry name" value="Actin"/>
</dbReference>
<keyword evidence="4 6" id="KW-0133">Cell shape</keyword>
<dbReference type="PANTHER" id="PTHR42749">
    <property type="entry name" value="CELL SHAPE-DETERMINING PROTEIN MREB"/>
    <property type="match status" value="1"/>
</dbReference>
<name>A0A2N6UKF1_9FIRM</name>
<reference evidence="7 8" key="1">
    <citation type="submission" date="2017-09" db="EMBL/GenBank/DDBJ databases">
        <title>Bacterial strain isolated from the female urinary microbiota.</title>
        <authorList>
            <person name="Thomas-White K."/>
            <person name="Kumar N."/>
            <person name="Forster S."/>
            <person name="Putonti C."/>
            <person name="Lawley T."/>
            <person name="Wolfe A.J."/>
        </authorList>
    </citation>
    <scope>NUCLEOTIDE SEQUENCE [LARGE SCALE GENOMIC DNA]</scope>
    <source>
        <strain evidence="7 8">UMB0204</strain>
    </source>
</reference>
<evidence type="ECO:0000256" key="2">
    <source>
        <dbReference type="ARBA" id="ARBA00022741"/>
    </source>
</evidence>
<sequence length="337" mass="37034">MKFRIKAEDLAIDLGTSSIKVFKKEDGVIINEPSVLVLDHQNRQIKAIGQEAKDMIGKTPDEIIIQRPIEKGVISDFNLTEAMLNHYFQQINPGFSLLQSRAVVCVPSGITDIEQRAVEDAALHAGSRDVIMVDESLASCFGIGLSPEDPRGILVINLGAGNSEVCVVSLNGIVASKTLKIGGDDIDKNIQTFLKENKKIEIGLNTAEKIKKEILSLRIKDKNLSMDVEGRDLSDAKPKRIKLKSEEIAACLSEFADSLVEMIYLVLEKTPPELSSDIKNDGFILTGGMAKVKGLGEYIEKKINLKSKISENPELDAIKGAGLIMENPDRFLKYQSR</sequence>
<dbReference type="Proteomes" id="UP000235658">
    <property type="component" value="Unassembled WGS sequence"/>
</dbReference>
<dbReference type="PANTHER" id="PTHR42749:SF1">
    <property type="entry name" value="CELL SHAPE-DETERMINING PROTEIN MREB"/>
    <property type="match status" value="1"/>
</dbReference>
<protein>
    <recommendedName>
        <fullName evidence="6">Cell shape-determining protein MreB</fullName>
    </recommendedName>
</protein>
<dbReference type="RefSeq" id="WP_102197433.1">
    <property type="nucleotide sequence ID" value="NZ_CAUPDS010000009.1"/>
</dbReference>
<dbReference type="NCBIfam" id="NF010539">
    <property type="entry name" value="PRK13927.1"/>
    <property type="match status" value="1"/>
</dbReference>
<evidence type="ECO:0000256" key="1">
    <source>
        <dbReference type="ARBA" id="ARBA00022490"/>
    </source>
</evidence>
<dbReference type="AlphaFoldDB" id="A0A2N6UKF1"/>
<dbReference type="CDD" id="cd10225">
    <property type="entry name" value="ASKHA_NBD_MreB-like"/>
    <property type="match status" value="1"/>
</dbReference>
<feature type="binding site" evidence="6">
    <location>
        <begin position="208"/>
        <end position="211"/>
    </location>
    <ligand>
        <name>ATP</name>
        <dbReference type="ChEBI" id="CHEBI:30616"/>
    </ligand>
</feature>
<keyword evidence="3 6" id="KW-0067">ATP-binding</keyword>
<dbReference type="HAMAP" id="MF_02207">
    <property type="entry name" value="MreB"/>
    <property type="match status" value="1"/>
</dbReference>
<dbReference type="GO" id="GO:0000902">
    <property type="term" value="P:cell morphogenesis"/>
    <property type="evidence" value="ECO:0007669"/>
    <property type="project" value="InterPro"/>
</dbReference>
<dbReference type="Pfam" id="PF06723">
    <property type="entry name" value="MreB_Mbl"/>
    <property type="match status" value="1"/>
</dbReference>
<dbReference type="GeneID" id="84577756"/>
<dbReference type="InterPro" id="IPR056546">
    <property type="entry name" value="MreB_MamK-like"/>
</dbReference>
<gene>
    <name evidence="6" type="primary">mreB</name>
    <name evidence="7" type="ORF">CJ192_01000</name>
</gene>
<dbReference type="GO" id="GO:0005524">
    <property type="term" value="F:ATP binding"/>
    <property type="evidence" value="ECO:0007669"/>
    <property type="project" value="UniProtKB-KW"/>
</dbReference>
<accession>A0A2N6UKF1</accession>
<keyword evidence="2 6" id="KW-0547">Nucleotide-binding</keyword>
<evidence type="ECO:0000256" key="4">
    <source>
        <dbReference type="ARBA" id="ARBA00022960"/>
    </source>
</evidence>
<keyword evidence="1 6" id="KW-0963">Cytoplasm</keyword>
<comment type="subcellular location">
    <subcellularLocation>
        <location evidence="6">Cytoplasm</location>
    </subcellularLocation>
    <text evidence="6">Membrane-associated.</text>
</comment>
<dbReference type="GO" id="GO:0008360">
    <property type="term" value="P:regulation of cell shape"/>
    <property type="evidence" value="ECO:0007669"/>
    <property type="project" value="UniProtKB-UniRule"/>
</dbReference>
<dbReference type="EMBL" id="PNHP01000001">
    <property type="protein sequence ID" value="PMC82341.1"/>
    <property type="molecule type" value="Genomic_DNA"/>
</dbReference>
<dbReference type="InterPro" id="IPR004753">
    <property type="entry name" value="MreB"/>
</dbReference>
<comment type="function">
    <text evidence="6">Forms membrane-associated dynamic filaments that are essential for cell shape determination. Acts by regulating cell wall synthesis and cell elongation, and thus cell shape. A feedback loop between cell geometry and MreB localization may maintain elongated cell shape by targeting cell wall growth to regions of negative cell wall curvature.</text>
</comment>
<comment type="subunit">
    <text evidence="6">Forms polymers.</text>
</comment>
<evidence type="ECO:0000256" key="6">
    <source>
        <dbReference type="HAMAP-Rule" id="MF_02207"/>
    </source>
</evidence>
<evidence type="ECO:0000256" key="3">
    <source>
        <dbReference type="ARBA" id="ARBA00022840"/>
    </source>
</evidence>
<comment type="similarity">
    <text evidence="5 6">Belongs to the FtsA/MreB family.</text>
</comment>
<dbReference type="Gene3D" id="3.30.420.40">
    <property type="match status" value="2"/>
</dbReference>
<proteinExistence type="inferred from homology"/>
<dbReference type="SMART" id="SM00268">
    <property type="entry name" value="ACTIN"/>
    <property type="match status" value="1"/>
</dbReference>
<evidence type="ECO:0000256" key="5">
    <source>
        <dbReference type="ARBA" id="ARBA00023458"/>
    </source>
</evidence>
<comment type="caution">
    <text evidence="6">Lacks conserved residue(s) required for the propagation of feature annotation.</text>
</comment>
<dbReference type="InterPro" id="IPR043129">
    <property type="entry name" value="ATPase_NBD"/>
</dbReference>
<organism evidence="7 8">
    <name type="scientific">Anaerococcus hydrogenalis</name>
    <dbReference type="NCBI Taxonomy" id="33029"/>
    <lineage>
        <taxon>Bacteria</taxon>
        <taxon>Bacillati</taxon>
        <taxon>Bacillota</taxon>
        <taxon>Tissierellia</taxon>
        <taxon>Tissierellales</taxon>
        <taxon>Peptoniphilaceae</taxon>
        <taxon>Anaerococcus</taxon>
    </lineage>
</organism>
<dbReference type="SUPFAM" id="SSF53067">
    <property type="entry name" value="Actin-like ATPase domain"/>
    <property type="match status" value="2"/>
</dbReference>
<evidence type="ECO:0000313" key="8">
    <source>
        <dbReference type="Proteomes" id="UP000235658"/>
    </source>
</evidence>
<comment type="caution">
    <text evidence="7">The sequence shown here is derived from an EMBL/GenBank/DDBJ whole genome shotgun (WGS) entry which is preliminary data.</text>
</comment>
<dbReference type="PRINTS" id="PR01652">
    <property type="entry name" value="SHAPEPROTEIN"/>
</dbReference>